<protein>
    <submittedName>
        <fullName evidence="3">Glycosyltransferase family 39 protein</fullName>
        <ecNumber evidence="3">2.4.-.-</ecNumber>
    </submittedName>
</protein>
<accession>A0A955L0H6</accession>
<feature type="transmembrane region" description="Helical" evidence="1">
    <location>
        <begin position="132"/>
        <end position="155"/>
    </location>
</feature>
<evidence type="ECO:0000259" key="2">
    <source>
        <dbReference type="Pfam" id="PF13231"/>
    </source>
</evidence>
<feature type="transmembrane region" description="Helical" evidence="1">
    <location>
        <begin position="236"/>
        <end position="257"/>
    </location>
</feature>
<feature type="domain" description="Glycosyltransferase RgtA/B/C/D-like" evidence="2">
    <location>
        <begin position="99"/>
        <end position="211"/>
    </location>
</feature>
<dbReference type="AlphaFoldDB" id="A0A955L0H6"/>
<dbReference type="Proteomes" id="UP000745577">
    <property type="component" value="Unassembled WGS sequence"/>
</dbReference>
<proteinExistence type="predicted"/>
<dbReference type="GO" id="GO:0016757">
    <property type="term" value="F:glycosyltransferase activity"/>
    <property type="evidence" value="ECO:0007669"/>
    <property type="project" value="UniProtKB-KW"/>
</dbReference>
<keyword evidence="3" id="KW-0808">Transferase</keyword>
<feature type="non-terminal residue" evidence="3">
    <location>
        <position position="400"/>
    </location>
</feature>
<dbReference type="InterPro" id="IPR038731">
    <property type="entry name" value="RgtA/B/C-like"/>
</dbReference>
<evidence type="ECO:0000256" key="1">
    <source>
        <dbReference type="SAM" id="Phobius"/>
    </source>
</evidence>
<feature type="transmembrane region" description="Helical" evidence="1">
    <location>
        <begin position="101"/>
        <end position="120"/>
    </location>
</feature>
<reference evidence="3" key="1">
    <citation type="submission" date="2020-04" db="EMBL/GenBank/DDBJ databases">
        <authorList>
            <person name="Zhang T."/>
        </authorList>
    </citation>
    <scope>NUCLEOTIDE SEQUENCE</scope>
    <source>
        <strain evidence="3">HKST-UBA15</strain>
    </source>
</reference>
<reference evidence="3" key="2">
    <citation type="journal article" date="2021" name="Microbiome">
        <title>Successional dynamics and alternative stable states in a saline activated sludge microbial community over 9 years.</title>
        <authorList>
            <person name="Wang Y."/>
            <person name="Ye J."/>
            <person name="Ju F."/>
            <person name="Liu L."/>
            <person name="Boyd J.A."/>
            <person name="Deng Y."/>
            <person name="Parks D.H."/>
            <person name="Jiang X."/>
            <person name="Yin X."/>
            <person name="Woodcroft B.J."/>
            <person name="Tyson G.W."/>
            <person name="Hugenholtz P."/>
            <person name="Polz M.F."/>
            <person name="Zhang T."/>
        </authorList>
    </citation>
    <scope>NUCLEOTIDE SEQUENCE</scope>
    <source>
        <strain evidence="3">HKST-UBA15</strain>
    </source>
</reference>
<organism evidence="3 4">
    <name type="scientific">Candidatus Dojkabacteria bacterium</name>
    <dbReference type="NCBI Taxonomy" id="2099670"/>
    <lineage>
        <taxon>Bacteria</taxon>
        <taxon>Candidatus Dojkabacteria</taxon>
    </lineage>
</organism>
<feature type="transmembrane region" description="Helical" evidence="1">
    <location>
        <begin position="15"/>
        <end position="39"/>
    </location>
</feature>
<comment type="caution">
    <text evidence="3">The sequence shown here is derived from an EMBL/GenBank/DDBJ whole genome shotgun (WGS) entry which is preliminary data.</text>
</comment>
<keyword evidence="1" id="KW-0472">Membrane</keyword>
<dbReference type="EC" id="2.4.-.-" evidence="3"/>
<gene>
    <name evidence="3" type="ORF">KC675_02810</name>
</gene>
<evidence type="ECO:0000313" key="4">
    <source>
        <dbReference type="Proteomes" id="UP000745577"/>
    </source>
</evidence>
<feature type="transmembrane region" description="Helical" evidence="1">
    <location>
        <begin position="182"/>
        <end position="215"/>
    </location>
</feature>
<keyword evidence="1" id="KW-0812">Transmembrane</keyword>
<dbReference type="EMBL" id="JAGQLL010000027">
    <property type="protein sequence ID" value="MCA9380088.1"/>
    <property type="molecule type" value="Genomic_DNA"/>
</dbReference>
<dbReference type="Pfam" id="PF13231">
    <property type="entry name" value="PMT_2"/>
    <property type="match status" value="1"/>
</dbReference>
<name>A0A955L0H6_9BACT</name>
<keyword evidence="1" id="KW-1133">Transmembrane helix</keyword>
<feature type="transmembrane region" description="Helical" evidence="1">
    <location>
        <begin position="335"/>
        <end position="353"/>
    </location>
</feature>
<keyword evidence="3" id="KW-0328">Glycosyltransferase</keyword>
<feature type="transmembrane region" description="Helical" evidence="1">
    <location>
        <begin position="360"/>
        <end position="377"/>
    </location>
</feature>
<evidence type="ECO:0000313" key="3">
    <source>
        <dbReference type="EMBL" id="MCA9380088.1"/>
    </source>
</evidence>
<sequence length="400" mass="46637">MNLKDKLQRLSKKEIIFSLSVIVFFSFFLLKTIEIAISLRFGISPDELEHIQIIKIFAESSFLPQITPETIVHGPLNKGPYLYYLLLGKFYNLDMHGLNNILVLRLLNVLFSSVTVLYIFKLAKLVSKSRYVQLLALILSTNLLMFTILSASISYDNLANMLAAMSIYYLIKYFKTYEIRHAYLYLIFILLGLLTKMTLIPLALITFMIMLSIFLKNLKKNSFKISQTVKKTEVFKLSNIFLIVLLGTLSFFVLNLYGKNLYTYKKLIPTCYQAASQELCQLNINVKRDKEILTDITDIQFVDPYNYFYVWRWHIFETTFGFFGHESLIKSGLSIIPYEIIITVALVGLIHRLKTNYKPLIFLLIISIFYIFILAYYQNYNTYRDTGLIQLALQGRYIFP</sequence>